<keyword evidence="1" id="KW-0812">Transmembrane</keyword>
<proteinExistence type="predicted"/>
<feature type="transmembrane region" description="Helical" evidence="1">
    <location>
        <begin position="57"/>
        <end position="74"/>
    </location>
</feature>
<evidence type="ECO:0000313" key="2">
    <source>
        <dbReference type="EMBL" id="BBE17495.1"/>
    </source>
</evidence>
<evidence type="ECO:0000313" key="3">
    <source>
        <dbReference type="Proteomes" id="UP001193389"/>
    </source>
</evidence>
<sequence length="167" mass="18771">MWIFFTIAVAISLATYLKSDNFSLLDNILNTTDLVLALSVTIAIYLWGDHTSRFSRFDKGCLVAVVVILLFWFVTRNHVVTHTLTQGILVIAYFPVVSRLWKTRENSESFLIWIAMAVTPAISLLSSKGTLATIYSVRAIVCILVLLMLMLRVEYLSRKHSDLVGSA</sequence>
<evidence type="ECO:0000256" key="1">
    <source>
        <dbReference type="SAM" id="Phobius"/>
    </source>
</evidence>
<reference evidence="2" key="1">
    <citation type="journal article" date="2020" name="Int. J. Syst. Evol. Microbiol.">
        <title>Aquipluma nitroreducens gen. nov. sp. nov., a novel facultatively anaerobic bacterium isolated from a freshwater lake.</title>
        <authorList>
            <person name="Watanabe M."/>
            <person name="Kojima H."/>
            <person name="Fukui M."/>
        </authorList>
    </citation>
    <scope>NUCLEOTIDE SEQUENCE</scope>
    <source>
        <strain evidence="2">MeG22</strain>
    </source>
</reference>
<keyword evidence="1" id="KW-0472">Membrane</keyword>
<dbReference type="EMBL" id="AP018694">
    <property type="protein sequence ID" value="BBE17495.1"/>
    <property type="molecule type" value="Genomic_DNA"/>
</dbReference>
<organism evidence="2 3">
    <name type="scientific">Aquipluma nitroreducens</name>
    <dbReference type="NCBI Taxonomy" id="2010828"/>
    <lineage>
        <taxon>Bacteria</taxon>
        <taxon>Pseudomonadati</taxon>
        <taxon>Bacteroidota</taxon>
        <taxon>Bacteroidia</taxon>
        <taxon>Marinilabiliales</taxon>
        <taxon>Prolixibacteraceae</taxon>
        <taxon>Aquipluma</taxon>
    </lineage>
</organism>
<feature type="transmembrane region" description="Helical" evidence="1">
    <location>
        <begin position="132"/>
        <end position="151"/>
    </location>
</feature>
<keyword evidence="1" id="KW-1133">Transmembrane helix</keyword>
<gene>
    <name evidence="2" type="ORF">AQPE_1646</name>
</gene>
<name>A0A5K7S7N2_9BACT</name>
<feature type="transmembrane region" description="Helical" evidence="1">
    <location>
        <begin position="110"/>
        <end position="126"/>
    </location>
</feature>
<accession>A0A5K7S7N2</accession>
<dbReference type="Proteomes" id="UP001193389">
    <property type="component" value="Chromosome"/>
</dbReference>
<protein>
    <submittedName>
        <fullName evidence="2">Uncharacterized protein</fullName>
    </submittedName>
</protein>
<dbReference type="KEGG" id="anf:AQPE_1646"/>
<feature type="transmembrane region" description="Helical" evidence="1">
    <location>
        <begin position="29"/>
        <end position="48"/>
    </location>
</feature>
<keyword evidence="3" id="KW-1185">Reference proteome</keyword>
<dbReference type="AlphaFoldDB" id="A0A5K7S7N2"/>